<evidence type="ECO:0000256" key="7">
    <source>
        <dbReference type="SAM" id="Phobius"/>
    </source>
</evidence>
<comment type="subcellular location">
    <subcellularLocation>
        <location evidence="1">Cell membrane</location>
        <topology evidence="1">Multi-pass membrane protein</topology>
    </subcellularLocation>
</comment>
<dbReference type="InterPro" id="IPR020846">
    <property type="entry name" value="MFS_dom"/>
</dbReference>
<dbReference type="Gene3D" id="1.20.1250.20">
    <property type="entry name" value="MFS general substrate transporter like domains"/>
    <property type="match status" value="1"/>
</dbReference>
<evidence type="ECO:0000313" key="10">
    <source>
        <dbReference type="Proteomes" id="UP000285120"/>
    </source>
</evidence>
<feature type="transmembrane region" description="Helical" evidence="7">
    <location>
        <begin position="12"/>
        <end position="38"/>
    </location>
</feature>
<feature type="transmembrane region" description="Helical" evidence="7">
    <location>
        <begin position="224"/>
        <end position="243"/>
    </location>
</feature>
<gene>
    <name evidence="9" type="ORF">ATL39_0595</name>
</gene>
<keyword evidence="2" id="KW-0813">Transport</keyword>
<keyword evidence="4 7" id="KW-0812">Transmembrane</keyword>
<dbReference type="InterPro" id="IPR004638">
    <property type="entry name" value="EmrB-like"/>
</dbReference>
<evidence type="ECO:0000256" key="1">
    <source>
        <dbReference type="ARBA" id="ARBA00004651"/>
    </source>
</evidence>
<organism evidence="9 10">
    <name type="scientific">Sinobaca qinghaiensis</name>
    <dbReference type="NCBI Taxonomy" id="342944"/>
    <lineage>
        <taxon>Bacteria</taxon>
        <taxon>Bacillati</taxon>
        <taxon>Bacillota</taxon>
        <taxon>Bacilli</taxon>
        <taxon>Bacillales</taxon>
        <taxon>Sporolactobacillaceae</taxon>
        <taxon>Sinobaca</taxon>
    </lineage>
</organism>
<keyword evidence="6 7" id="KW-0472">Membrane</keyword>
<reference evidence="9 10" key="1">
    <citation type="submission" date="2018-09" db="EMBL/GenBank/DDBJ databases">
        <title>Genomic Encyclopedia of Archaeal and Bacterial Type Strains, Phase II (KMG-II): from individual species to whole genera.</title>
        <authorList>
            <person name="Goeker M."/>
        </authorList>
    </citation>
    <scope>NUCLEOTIDE SEQUENCE [LARGE SCALE GENOMIC DNA]</scope>
    <source>
        <strain evidence="9 10">DSM 17008</strain>
    </source>
</reference>
<keyword evidence="3" id="KW-1003">Cell membrane</keyword>
<dbReference type="Pfam" id="PF07690">
    <property type="entry name" value="MFS_1"/>
    <property type="match status" value="1"/>
</dbReference>
<evidence type="ECO:0000256" key="3">
    <source>
        <dbReference type="ARBA" id="ARBA00022475"/>
    </source>
</evidence>
<dbReference type="SUPFAM" id="SSF103473">
    <property type="entry name" value="MFS general substrate transporter"/>
    <property type="match status" value="1"/>
</dbReference>
<dbReference type="GO" id="GO:0005886">
    <property type="term" value="C:plasma membrane"/>
    <property type="evidence" value="ECO:0007669"/>
    <property type="project" value="UniProtKB-SubCell"/>
</dbReference>
<comment type="caution">
    <text evidence="9">The sequence shown here is derived from an EMBL/GenBank/DDBJ whole genome shotgun (WGS) entry which is preliminary data.</text>
</comment>
<feature type="transmembrane region" description="Helical" evidence="7">
    <location>
        <begin position="330"/>
        <end position="349"/>
    </location>
</feature>
<proteinExistence type="predicted"/>
<feature type="transmembrane region" description="Helical" evidence="7">
    <location>
        <begin position="355"/>
        <end position="381"/>
    </location>
</feature>
<dbReference type="Gene3D" id="1.20.1720.10">
    <property type="entry name" value="Multidrug resistance protein D"/>
    <property type="match status" value="1"/>
</dbReference>
<feature type="domain" description="Major facilitator superfamily (MFS) profile" evidence="8">
    <location>
        <begin position="12"/>
        <end position="459"/>
    </location>
</feature>
<feature type="transmembrane region" description="Helical" evidence="7">
    <location>
        <begin position="77"/>
        <end position="95"/>
    </location>
</feature>
<evidence type="ECO:0000313" key="9">
    <source>
        <dbReference type="EMBL" id="RKD76378.1"/>
    </source>
</evidence>
<feature type="transmembrane region" description="Helical" evidence="7">
    <location>
        <begin position="139"/>
        <end position="160"/>
    </location>
</feature>
<feature type="transmembrane region" description="Helical" evidence="7">
    <location>
        <begin position="50"/>
        <end position="70"/>
    </location>
</feature>
<feature type="transmembrane region" description="Helical" evidence="7">
    <location>
        <begin position="264"/>
        <end position="286"/>
    </location>
</feature>
<protein>
    <submittedName>
        <fullName evidence="9">EmrB/QacA subfamily drug resistance transporter</fullName>
    </submittedName>
</protein>
<dbReference type="PANTHER" id="PTHR42718:SF24">
    <property type="entry name" value="MAJOR FACILITATOR SUPERFAMILY (MFS) PROFILE DOMAIN-CONTAINING PROTEIN"/>
    <property type="match status" value="1"/>
</dbReference>
<keyword evidence="5 7" id="KW-1133">Transmembrane helix</keyword>
<dbReference type="NCBIfam" id="TIGR00711">
    <property type="entry name" value="efflux_EmrB"/>
    <property type="match status" value="1"/>
</dbReference>
<dbReference type="InterPro" id="IPR011701">
    <property type="entry name" value="MFS"/>
</dbReference>
<evidence type="ECO:0000259" key="8">
    <source>
        <dbReference type="PROSITE" id="PS50850"/>
    </source>
</evidence>
<accession>A0A419V8T5</accession>
<feature type="transmembrane region" description="Helical" evidence="7">
    <location>
        <begin position="166"/>
        <end position="186"/>
    </location>
</feature>
<sequence length="460" mass="50120">MMTLSTAQKRLIIFIVVGGNFLFLFNQFLLITAFPTLMQEFAVNAAQVQWLTTAFLLTSAVFIPMSGYLIDRFTTRSLVLTSFLFLAAGTLLALMSESFAILILARIIQAVGAGIMLPLVQTVLLLIFPVNQRGKAMGLLGLVMNVAPATGPAVSGYIIDMYTWKHLFWIILTPTLLLLLLAVFFLKNITEQRETRFDFPSVLLSTIGLTGLLVGSSYISTEGLLHWVVWLPIIAGAASLFVFGRRQLQLTAPILNVRVFRYPVYALTTGSVFFVGVLLLSTETILPLFAQDVQGSSAFVSGFLLMPGTAILAFMSLAGGMAYDKYGGRLLINTGFVLLISSVILFAFLQPDTSILFIIAVFCLFMAGIGMTMMPQVAAGMNDLPREELAHGTALSSTIRQFGMALGVTLLSTIVSAGGGPDMNYQESLFLGIRQAFIVMVLLAVMSFSLYRLIPLMKKT</sequence>
<dbReference type="GO" id="GO:0022857">
    <property type="term" value="F:transmembrane transporter activity"/>
    <property type="evidence" value="ECO:0007669"/>
    <property type="project" value="InterPro"/>
</dbReference>
<feature type="transmembrane region" description="Helical" evidence="7">
    <location>
        <begin position="402"/>
        <end position="420"/>
    </location>
</feature>
<dbReference type="Proteomes" id="UP000285120">
    <property type="component" value="Unassembled WGS sequence"/>
</dbReference>
<feature type="transmembrane region" description="Helical" evidence="7">
    <location>
        <begin position="101"/>
        <end position="127"/>
    </location>
</feature>
<dbReference type="PRINTS" id="PR01036">
    <property type="entry name" value="TCRTETB"/>
</dbReference>
<keyword evidence="10" id="KW-1185">Reference proteome</keyword>
<dbReference type="PANTHER" id="PTHR42718">
    <property type="entry name" value="MAJOR FACILITATOR SUPERFAMILY MULTIDRUG TRANSPORTER MFSC"/>
    <property type="match status" value="1"/>
</dbReference>
<name>A0A419V8T5_9BACL</name>
<feature type="transmembrane region" description="Helical" evidence="7">
    <location>
        <begin position="298"/>
        <end position="318"/>
    </location>
</feature>
<dbReference type="PROSITE" id="PS50850">
    <property type="entry name" value="MFS"/>
    <property type="match status" value="1"/>
</dbReference>
<evidence type="ECO:0000256" key="5">
    <source>
        <dbReference type="ARBA" id="ARBA00022989"/>
    </source>
</evidence>
<evidence type="ECO:0000256" key="6">
    <source>
        <dbReference type="ARBA" id="ARBA00023136"/>
    </source>
</evidence>
<dbReference type="AlphaFoldDB" id="A0A419V8T5"/>
<evidence type="ECO:0000256" key="2">
    <source>
        <dbReference type="ARBA" id="ARBA00022448"/>
    </source>
</evidence>
<evidence type="ECO:0000256" key="4">
    <source>
        <dbReference type="ARBA" id="ARBA00022692"/>
    </source>
</evidence>
<feature type="transmembrane region" description="Helical" evidence="7">
    <location>
        <begin position="432"/>
        <end position="454"/>
    </location>
</feature>
<dbReference type="InterPro" id="IPR036259">
    <property type="entry name" value="MFS_trans_sf"/>
</dbReference>
<feature type="transmembrane region" description="Helical" evidence="7">
    <location>
        <begin position="198"/>
        <end position="218"/>
    </location>
</feature>
<dbReference type="EMBL" id="RAPK01000006">
    <property type="protein sequence ID" value="RKD76378.1"/>
    <property type="molecule type" value="Genomic_DNA"/>
</dbReference>